<dbReference type="Pfam" id="PF13456">
    <property type="entry name" value="RVT_3"/>
    <property type="match status" value="1"/>
</dbReference>
<comment type="caution">
    <text evidence="2">The sequence shown here is derived from an EMBL/GenBank/DDBJ whole genome shotgun (WGS) entry which is preliminary data.</text>
</comment>
<evidence type="ECO:0000313" key="2">
    <source>
        <dbReference type="EMBL" id="RZC16385.1"/>
    </source>
</evidence>
<dbReference type="InterPro" id="IPR002156">
    <property type="entry name" value="RNaseH_domain"/>
</dbReference>
<proteinExistence type="predicted"/>
<dbReference type="AlphaFoldDB" id="A0A445KZS3"/>
<dbReference type="PANTHER" id="PTHR48475">
    <property type="entry name" value="RIBONUCLEASE H"/>
    <property type="match status" value="1"/>
</dbReference>
<evidence type="ECO:0000313" key="3">
    <source>
        <dbReference type="Proteomes" id="UP000289340"/>
    </source>
</evidence>
<reference evidence="2 3" key="1">
    <citation type="submission" date="2018-09" db="EMBL/GenBank/DDBJ databases">
        <title>A high-quality reference genome of wild soybean provides a powerful tool to mine soybean genomes.</title>
        <authorList>
            <person name="Xie M."/>
            <person name="Chung C.Y.L."/>
            <person name="Li M.-W."/>
            <person name="Wong F.-L."/>
            <person name="Chan T.-F."/>
            <person name="Lam H.-M."/>
        </authorList>
    </citation>
    <scope>NUCLEOTIDE SEQUENCE [LARGE SCALE GENOMIC DNA]</scope>
    <source>
        <strain evidence="3">cv. W05</strain>
        <tissue evidence="2">Hypocotyl of etiolated seedlings</tissue>
    </source>
</reference>
<dbReference type="GO" id="GO:0003676">
    <property type="term" value="F:nucleic acid binding"/>
    <property type="evidence" value="ECO:0007669"/>
    <property type="project" value="InterPro"/>
</dbReference>
<dbReference type="InterPro" id="IPR036397">
    <property type="entry name" value="RNaseH_sf"/>
</dbReference>
<name>A0A445KZS3_GLYSO</name>
<dbReference type="Proteomes" id="UP000289340">
    <property type="component" value="Chromosome 4"/>
</dbReference>
<feature type="non-terminal residue" evidence="2">
    <location>
        <position position="1"/>
    </location>
</feature>
<dbReference type="Gene3D" id="3.30.420.10">
    <property type="entry name" value="Ribonuclease H-like superfamily/Ribonuclease H"/>
    <property type="match status" value="1"/>
</dbReference>
<sequence length="80" mass="9174">VSSFNKKGSGTGVILESLDEVILEQTLRFKFETTNNQAEYGALLTGLRLAKEVRAKYLRCWRDFKLVTGQLNREYQTKDS</sequence>
<dbReference type="GO" id="GO:0004523">
    <property type="term" value="F:RNA-DNA hybrid ribonuclease activity"/>
    <property type="evidence" value="ECO:0007669"/>
    <property type="project" value="InterPro"/>
</dbReference>
<feature type="domain" description="RNase H type-1" evidence="1">
    <location>
        <begin position="6"/>
        <end position="76"/>
    </location>
</feature>
<gene>
    <name evidence="2" type="ORF">D0Y65_009587</name>
</gene>
<keyword evidence="3" id="KW-1185">Reference proteome</keyword>
<organism evidence="2 3">
    <name type="scientific">Glycine soja</name>
    <name type="common">Wild soybean</name>
    <dbReference type="NCBI Taxonomy" id="3848"/>
    <lineage>
        <taxon>Eukaryota</taxon>
        <taxon>Viridiplantae</taxon>
        <taxon>Streptophyta</taxon>
        <taxon>Embryophyta</taxon>
        <taxon>Tracheophyta</taxon>
        <taxon>Spermatophyta</taxon>
        <taxon>Magnoliopsida</taxon>
        <taxon>eudicotyledons</taxon>
        <taxon>Gunneridae</taxon>
        <taxon>Pentapetalae</taxon>
        <taxon>rosids</taxon>
        <taxon>fabids</taxon>
        <taxon>Fabales</taxon>
        <taxon>Fabaceae</taxon>
        <taxon>Papilionoideae</taxon>
        <taxon>50 kb inversion clade</taxon>
        <taxon>NPAAA clade</taxon>
        <taxon>indigoferoid/millettioid clade</taxon>
        <taxon>Phaseoleae</taxon>
        <taxon>Glycine</taxon>
        <taxon>Glycine subgen. Soja</taxon>
    </lineage>
</organism>
<dbReference type="EMBL" id="QZWG01000004">
    <property type="protein sequence ID" value="RZC16385.1"/>
    <property type="molecule type" value="Genomic_DNA"/>
</dbReference>
<protein>
    <recommendedName>
        <fullName evidence="1">RNase H type-1 domain-containing protein</fullName>
    </recommendedName>
</protein>
<accession>A0A445KZS3</accession>
<dbReference type="InterPro" id="IPR012337">
    <property type="entry name" value="RNaseH-like_sf"/>
</dbReference>
<dbReference type="PANTHER" id="PTHR48475:SF2">
    <property type="entry name" value="RIBONUCLEASE H"/>
    <property type="match status" value="1"/>
</dbReference>
<dbReference type="SUPFAM" id="SSF53098">
    <property type="entry name" value="Ribonuclease H-like"/>
    <property type="match status" value="1"/>
</dbReference>
<evidence type="ECO:0000259" key="1">
    <source>
        <dbReference type="Pfam" id="PF13456"/>
    </source>
</evidence>